<dbReference type="VEuPathDB" id="FungiDB:ASPBRDRAFT_240847"/>
<proteinExistence type="predicted"/>
<dbReference type="RefSeq" id="XP_067484807.1">
    <property type="nucleotide sequence ID" value="XM_067622039.1"/>
</dbReference>
<evidence type="ECO:0000313" key="2">
    <source>
        <dbReference type="EMBL" id="OJJ77560.1"/>
    </source>
</evidence>
<feature type="compositionally biased region" description="Basic and acidic residues" evidence="1">
    <location>
        <begin position="47"/>
        <end position="56"/>
    </location>
</feature>
<evidence type="ECO:0000256" key="1">
    <source>
        <dbReference type="SAM" id="MobiDB-lite"/>
    </source>
</evidence>
<feature type="region of interest" description="Disordered" evidence="1">
    <location>
        <begin position="93"/>
        <end position="112"/>
    </location>
</feature>
<feature type="compositionally biased region" description="Polar residues" evidence="1">
    <location>
        <begin position="103"/>
        <end position="112"/>
    </location>
</feature>
<name>A0A1L9V0X3_ASPBC</name>
<keyword evidence="3" id="KW-1185">Reference proteome</keyword>
<accession>A0A1L9V0X3</accession>
<organism evidence="2 3">
    <name type="scientific">Aspergillus brasiliensis (strain CBS 101740 / IMI 381727 / IBT 21946)</name>
    <dbReference type="NCBI Taxonomy" id="767769"/>
    <lineage>
        <taxon>Eukaryota</taxon>
        <taxon>Fungi</taxon>
        <taxon>Dikarya</taxon>
        <taxon>Ascomycota</taxon>
        <taxon>Pezizomycotina</taxon>
        <taxon>Eurotiomycetes</taxon>
        <taxon>Eurotiomycetidae</taxon>
        <taxon>Eurotiales</taxon>
        <taxon>Aspergillaceae</taxon>
        <taxon>Aspergillus</taxon>
        <taxon>Aspergillus subgen. Circumdati</taxon>
    </lineage>
</organism>
<reference evidence="3" key="1">
    <citation type="journal article" date="2017" name="Genome Biol.">
        <title>Comparative genomics reveals high biological diversity and specific adaptations in the industrially and medically important fungal genus Aspergillus.</title>
        <authorList>
            <person name="de Vries R.P."/>
            <person name="Riley R."/>
            <person name="Wiebenga A."/>
            <person name="Aguilar-Osorio G."/>
            <person name="Amillis S."/>
            <person name="Uchima C.A."/>
            <person name="Anderluh G."/>
            <person name="Asadollahi M."/>
            <person name="Askin M."/>
            <person name="Barry K."/>
            <person name="Battaglia E."/>
            <person name="Bayram O."/>
            <person name="Benocci T."/>
            <person name="Braus-Stromeyer S.A."/>
            <person name="Caldana C."/>
            <person name="Canovas D."/>
            <person name="Cerqueira G.C."/>
            <person name="Chen F."/>
            <person name="Chen W."/>
            <person name="Choi C."/>
            <person name="Clum A."/>
            <person name="Dos Santos R.A."/>
            <person name="Damasio A.R."/>
            <person name="Diallinas G."/>
            <person name="Emri T."/>
            <person name="Fekete E."/>
            <person name="Flipphi M."/>
            <person name="Freyberg S."/>
            <person name="Gallo A."/>
            <person name="Gournas C."/>
            <person name="Habgood R."/>
            <person name="Hainaut M."/>
            <person name="Harispe M.L."/>
            <person name="Henrissat B."/>
            <person name="Hilden K.S."/>
            <person name="Hope R."/>
            <person name="Hossain A."/>
            <person name="Karabika E."/>
            <person name="Karaffa L."/>
            <person name="Karanyi Z."/>
            <person name="Krasevec N."/>
            <person name="Kuo A."/>
            <person name="Kusch H."/>
            <person name="LaButti K."/>
            <person name="Lagendijk E.L."/>
            <person name="Lapidus A."/>
            <person name="Levasseur A."/>
            <person name="Lindquist E."/>
            <person name="Lipzen A."/>
            <person name="Logrieco A.F."/>
            <person name="MacCabe A."/>
            <person name="Maekelae M.R."/>
            <person name="Malavazi I."/>
            <person name="Melin P."/>
            <person name="Meyer V."/>
            <person name="Mielnichuk N."/>
            <person name="Miskei M."/>
            <person name="Molnar A.P."/>
            <person name="Mule G."/>
            <person name="Ngan C.Y."/>
            <person name="Orejas M."/>
            <person name="Orosz E."/>
            <person name="Ouedraogo J.P."/>
            <person name="Overkamp K.M."/>
            <person name="Park H.-S."/>
            <person name="Perrone G."/>
            <person name="Piumi F."/>
            <person name="Punt P.J."/>
            <person name="Ram A.F."/>
            <person name="Ramon A."/>
            <person name="Rauscher S."/>
            <person name="Record E."/>
            <person name="Riano-Pachon D.M."/>
            <person name="Robert V."/>
            <person name="Roehrig J."/>
            <person name="Ruller R."/>
            <person name="Salamov A."/>
            <person name="Salih N.S."/>
            <person name="Samson R.A."/>
            <person name="Sandor E."/>
            <person name="Sanguinetti M."/>
            <person name="Schuetze T."/>
            <person name="Sepcic K."/>
            <person name="Shelest E."/>
            <person name="Sherlock G."/>
            <person name="Sophianopoulou V."/>
            <person name="Squina F.M."/>
            <person name="Sun H."/>
            <person name="Susca A."/>
            <person name="Todd R.B."/>
            <person name="Tsang A."/>
            <person name="Unkles S.E."/>
            <person name="van de Wiele N."/>
            <person name="van Rossen-Uffink D."/>
            <person name="Oliveira J.V."/>
            <person name="Vesth T.C."/>
            <person name="Visser J."/>
            <person name="Yu J.-H."/>
            <person name="Zhou M."/>
            <person name="Andersen M.R."/>
            <person name="Archer D.B."/>
            <person name="Baker S.E."/>
            <person name="Benoit I."/>
            <person name="Brakhage A.A."/>
            <person name="Braus G.H."/>
            <person name="Fischer R."/>
            <person name="Frisvad J.C."/>
            <person name="Goldman G.H."/>
            <person name="Houbraken J."/>
            <person name="Oakley B."/>
            <person name="Pocsi I."/>
            <person name="Scazzocchio C."/>
            <person name="Seiboth B."/>
            <person name="vanKuyk P.A."/>
            <person name="Wortman J."/>
            <person name="Dyer P.S."/>
            <person name="Grigoriev I.V."/>
        </authorList>
    </citation>
    <scope>NUCLEOTIDE SEQUENCE [LARGE SCALE GENOMIC DNA]</scope>
    <source>
        <strain evidence="3">CBS 101740 / IMI 381727 / IBT 21946</strain>
    </source>
</reference>
<dbReference type="GeneID" id="93574527"/>
<dbReference type="EMBL" id="KV878679">
    <property type="protein sequence ID" value="OJJ77560.1"/>
    <property type="molecule type" value="Genomic_DNA"/>
</dbReference>
<gene>
    <name evidence="2" type="ORF">ASPBRDRAFT_240847</name>
</gene>
<feature type="region of interest" description="Disordered" evidence="1">
    <location>
        <begin position="1"/>
        <end position="23"/>
    </location>
</feature>
<sequence>MTHRGLRRPTGRPQSCGSSPVVPGTVNIRAVMAKKPGAKSVCQPRRTPGEEGDVRVRPRGRTSAREIQLDGRTTELSTRMKRGFAMAMGYQGQPSLRFLDRPSSGQTGNIGD</sequence>
<dbReference type="AlphaFoldDB" id="A0A1L9V0X3"/>
<feature type="compositionally biased region" description="Basic residues" evidence="1">
    <location>
        <begin position="1"/>
        <end position="10"/>
    </location>
</feature>
<evidence type="ECO:0000313" key="3">
    <source>
        <dbReference type="Proteomes" id="UP000184499"/>
    </source>
</evidence>
<dbReference type="Proteomes" id="UP000184499">
    <property type="component" value="Unassembled WGS sequence"/>
</dbReference>
<feature type="region of interest" description="Disordered" evidence="1">
    <location>
        <begin position="36"/>
        <end position="61"/>
    </location>
</feature>
<protein>
    <submittedName>
        <fullName evidence="2">Uncharacterized protein</fullName>
    </submittedName>
</protein>